<dbReference type="KEGG" id="tvd:SG34_033110"/>
<sequence length="174" mass="18741">MLKKALFSSLLLLPTLVSANTVTFESAEFESPGYRTKSADYFFRADAALETDFQPIATGTLDAASSSTATAEFDYNAGYHGYINPKEDHPGIHHFHNHFTINAGQVTLDCPSSFTTLNVALIQVVDSSGNVISSGHCDNSDPSLGHHELSLDLPQDANVKVISYTPDADPYASI</sequence>
<feature type="chain" id="PRO_5042169941" description="CHRD domain-containing protein" evidence="1">
    <location>
        <begin position="20"/>
        <end position="174"/>
    </location>
</feature>
<gene>
    <name evidence="2" type="ORF">SG34_033110</name>
</gene>
<keyword evidence="1" id="KW-0732">Signal</keyword>
<protein>
    <recommendedName>
        <fullName evidence="4">CHRD domain-containing protein</fullName>
    </recommendedName>
</protein>
<feature type="signal peptide" evidence="1">
    <location>
        <begin position="1"/>
        <end position="19"/>
    </location>
</feature>
<dbReference type="EMBL" id="CP059734">
    <property type="protein sequence ID" value="WDE08743.1"/>
    <property type="molecule type" value="Genomic_DNA"/>
</dbReference>
<keyword evidence="3" id="KW-1185">Reference proteome</keyword>
<dbReference type="Proteomes" id="UP000032352">
    <property type="component" value="Chromosome pTvir"/>
</dbReference>
<evidence type="ECO:0008006" key="4">
    <source>
        <dbReference type="Google" id="ProtNLM"/>
    </source>
</evidence>
<evidence type="ECO:0000256" key="1">
    <source>
        <dbReference type="SAM" id="SignalP"/>
    </source>
</evidence>
<reference evidence="2 3" key="1">
    <citation type="journal article" date="2015" name="Genome Announc.">
        <title>Draft Genome Sequences of Marine Isolates of Thalassomonas viridans and Thalassomonas actiniarum.</title>
        <authorList>
            <person name="Olonade I."/>
            <person name="van Zyl L.J."/>
            <person name="Trindade M."/>
        </authorList>
    </citation>
    <scope>NUCLEOTIDE SEQUENCE [LARGE SCALE GENOMIC DNA]</scope>
    <source>
        <strain evidence="2 3">XOM25</strain>
    </source>
</reference>
<evidence type="ECO:0000313" key="3">
    <source>
        <dbReference type="Proteomes" id="UP000032352"/>
    </source>
</evidence>
<reference evidence="2 3" key="2">
    <citation type="journal article" date="2022" name="Mar. Drugs">
        <title>Bioassay-Guided Fractionation Leads to the Detection of Cholic Acid Generated by the Rare Thalassomonas sp.</title>
        <authorList>
            <person name="Pheiffer F."/>
            <person name="Schneider Y.K."/>
            <person name="Hansen E.H."/>
            <person name="Andersen J.H."/>
            <person name="Isaksson J."/>
            <person name="Busche T."/>
            <person name="R C."/>
            <person name="Kalinowski J."/>
            <person name="Zyl L.V."/>
            <person name="Trindade M."/>
        </authorList>
    </citation>
    <scope>NUCLEOTIDE SEQUENCE [LARGE SCALE GENOMIC DNA]</scope>
    <source>
        <strain evidence="2 3">XOM25</strain>
    </source>
</reference>
<accession>A0AAF0CCX8</accession>
<organism evidence="2 3">
    <name type="scientific">Thalassomonas viridans</name>
    <dbReference type="NCBI Taxonomy" id="137584"/>
    <lineage>
        <taxon>Bacteria</taxon>
        <taxon>Pseudomonadati</taxon>
        <taxon>Pseudomonadota</taxon>
        <taxon>Gammaproteobacteria</taxon>
        <taxon>Alteromonadales</taxon>
        <taxon>Colwelliaceae</taxon>
        <taxon>Thalassomonas</taxon>
    </lineage>
</organism>
<evidence type="ECO:0000313" key="2">
    <source>
        <dbReference type="EMBL" id="WDE08743.1"/>
    </source>
</evidence>
<dbReference type="AlphaFoldDB" id="A0AAF0CCX8"/>
<proteinExistence type="predicted"/>
<name>A0AAF0CCX8_9GAMM</name>
<dbReference type="RefSeq" id="WP_044839822.1">
    <property type="nucleotide sequence ID" value="NZ_CP059734.1"/>
</dbReference>